<feature type="transmembrane region" description="Helical" evidence="1">
    <location>
        <begin position="428"/>
        <end position="453"/>
    </location>
</feature>
<comment type="caution">
    <text evidence="2">The sequence shown here is derived from an EMBL/GenBank/DDBJ whole genome shotgun (WGS) entry which is preliminary data.</text>
</comment>
<protein>
    <recommendedName>
        <fullName evidence="4">DUF2079 domain-containing protein</fullName>
    </recommendedName>
</protein>
<dbReference type="Proteomes" id="UP000597444">
    <property type="component" value="Unassembled WGS sequence"/>
</dbReference>
<accession>A0A8J3IRU0</accession>
<evidence type="ECO:0000313" key="2">
    <source>
        <dbReference type="EMBL" id="GHO94176.1"/>
    </source>
</evidence>
<reference evidence="2" key="1">
    <citation type="submission" date="2020-10" db="EMBL/GenBank/DDBJ databases">
        <title>Taxonomic study of unclassified bacteria belonging to the class Ktedonobacteria.</title>
        <authorList>
            <person name="Yabe S."/>
            <person name="Wang C.M."/>
            <person name="Zheng Y."/>
            <person name="Sakai Y."/>
            <person name="Cavaletti L."/>
            <person name="Monciardini P."/>
            <person name="Donadio S."/>
        </authorList>
    </citation>
    <scope>NUCLEOTIDE SEQUENCE</scope>
    <source>
        <strain evidence="2">ID150040</strain>
    </source>
</reference>
<feature type="transmembrane region" description="Helical" evidence="1">
    <location>
        <begin position="116"/>
        <end position="137"/>
    </location>
</feature>
<dbReference type="AlphaFoldDB" id="A0A8J3IRU0"/>
<dbReference type="InterPro" id="IPR018650">
    <property type="entry name" value="STSV1_Orf64"/>
</dbReference>
<feature type="transmembrane region" description="Helical" evidence="1">
    <location>
        <begin position="272"/>
        <end position="293"/>
    </location>
</feature>
<keyword evidence="3" id="KW-1185">Reference proteome</keyword>
<evidence type="ECO:0008006" key="4">
    <source>
        <dbReference type="Google" id="ProtNLM"/>
    </source>
</evidence>
<keyword evidence="1" id="KW-0472">Membrane</keyword>
<dbReference type="Pfam" id="PF09852">
    <property type="entry name" value="DUF2079"/>
    <property type="match status" value="2"/>
</dbReference>
<dbReference type="EMBL" id="BNJK01000001">
    <property type="protein sequence ID" value="GHO94176.1"/>
    <property type="molecule type" value="Genomic_DNA"/>
</dbReference>
<evidence type="ECO:0000313" key="3">
    <source>
        <dbReference type="Proteomes" id="UP000597444"/>
    </source>
</evidence>
<feature type="transmembrane region" description="Helical" evidence="1">
    <location>
        <begin position="200"/>
        <end position="222"/>
    </location>
</feature>
<keyword evidence="1" id="KW-1133">Transmembrane helix</keyword>
<organism evidence="2 3">
    <name type="scientific">Reticulibacter mediterranei</name>
    <dbReference type="NCBI Taxonomy" id="2778369"/>
    <lineage>
        <taxon>Bacteria</taxon>
        <taxon>Bacillati</taxon>
        <taxon>Chloroflexota</taxon>
        <taxon>Ktedonobacteria</taxon>
        <taxon>Ktedonobacterales</taxon>
        <taxon>Reticulibacteraceae</taxon>
        <taxon>Reticulibacter</taxon>
    </lineage>
</organism>
<name>A0A8J3IRU0_9CHLR</name>
<keyword evidence="1" id="KW-0812">Transmembrane</keyword>
<evidence type="ECO:0000256" key="1">
    <source>
        <dbReference type="SAM" id="Phobius"/>
    </source>
</evidence>
<proteinExistence type="predicted"/>
<feature type="transmembrane region" description="Helical" evidence="1">
    <location>
        <begin position="313"/>
        <end position="332"/>
    </location>
</feature>
<feature type="transmembrane region" description="Helical" evidence="1">
    <location>
        <begin position="89"/>
        <end position="110"/>
    </location>
</feature>
<sequence length="561" mass="62514">MLLILVTFGYVAWMGYQTVLRYDSFKATAFDLGNYDQAIWNTIHGHLFAVTNRGQDWYGPPTRLGMHFEPILLPISLLYLIVPDARTLLILQTVGLASGALPVFLLTRKYVPKLPLAAPAMAAGYLLNSGVIGLNIFDFHPVSLAAPLLLYAVLALSYRRTGWFLLACLLAASCKEDVPFAIALLGLLVIWKYKQPRLGIFLFLAGMCWGIIAFKVIIPHFYPGGNNYLYRYAALGSTPEEIFFNVVTHPWLPFTTYITLDRFYYLANLARSTGFLVLLAPEWLLGGLFSLAVNLLSSDDKIYSGVFHYNAPIIPFMVLSAIHGLARLVTLWQRWRGEAVDYPPARAVSPVAQPTFLDTLLAPIVTTWAMIAHSSVGHSMQAAVTRSVALVQPRIISPFARLRAARWEPFSERMAALARLVPLARLQWAVVLWIVAMIVVNFIIMTPLFNIFWADHTPAAREQHIQQLLSMIPPDAAVSAGGNLNPHLAERRYVTVFPELTVATSDKNKMVTVQYIIVDLDDVFPEDKYGTATTLNALINSGQFRILARADGVILLVRDKP</sequence>
<gene>
    <name evidence="2" type="ORF">KSF_042240</name>
</gene>